<dbReference type="EMBL" id="KZ378438">
    <property type="protein sequence ID" value="PIO56321.1"/>
    <property type="molecule type" value="Genomic_DNA"/>
</dbReference>
<evidence type="ECO:0000313" key="2">
    <source>
        <dbReference type="Proteomes" id="UP000230423"/>
    </source>
</evidence>
<organism evidence="1 2">
    <name type="scientific">Teladorsagia circumcincta</name>
    <name type="common">Brown stomach worm</name>
    <name type="synonym">Ostertagia circumcincta</name>
    <dbReference type="NCBI Taxonomy" id="45464"/>
    <lineage>
        <taxon>Eukaryota</taxon>
        <taxon>Metazoa</taxon>
        <taxon>Ecdysozoa</taxon>
        <taxon>Nematoda</taxon>
        <taxon>Chromadorea</taxon>
        <taxon>Rhabditida</taxon>
        <taxon>Rhabditina</taxon>
        <taxon>Rhabditomorpha</taxon>
        <taxon>Strongyloidea</taxon>
        <taxon>Trichostrongylidae</taxon>
        <taxon>Teladorsagia</taxon>
    </lineage>
</organism>
<sequence>VAAHVITVERPGTSHVNAPNSVTVDVVEVAADTDLADRNVTNVEDKVTSLVNALREEVEEAAAVSAVVRNATIAESPVISRETATRVALLRQSAATSAKDPVTFHAIVLNS</sequence>
<name>A0A2G9TEE1_TELCI</name>
<reference evidence="1 2" key="1">
    <citation type="submission" date="2015-09" db="EMBL/GenBank/DDBJ databases">
        <title>Draft genome of the parasitic nematode Teladorsagia circumcincta isolate WARC Sus (inbred).</title>
        <authorList>
            <person name="Mitreva M."/>
        </authorList>
    </citation>
    <scope>NUCLEOTIDE SEQUENCE [LARGE SCALE GENOMIC DNA]</scope>
    <source>
        <strain evidence="1 2">S</strain>
    </source>
</reference>
<accession>A0A2G9TEE1</accession>
<keyword evidence="2" id="KW-1185">Reference proteome</keyword>
<dbReference type="AlphaFoldDB" id="A0A2G9TEE1"/>
<protein>
    <submittedName>
        <fullName evidence="1">Uncharacterized protein</fullName>
    </submittedName>
</protein>
<proteinExistence type="predicted"/>
<feature type="non-terminal residue" evidence="1">
    <location>
        <position position="1"/>
    </location>
</feature>
<gene>
    <name evidence="1" type="ORF">TELCIR_22280</name>
</gene>
<feature type="non-terminal residue" evidence="1">
    <location>
        <position position="111"/>
    </location>
</feature>
<evidence type="ECO:0000313" key="1">
    <source>
        <dbReference type="EMBL" id="PIO56321.1"/>
    </source>
</evidence>
<dbReference type="Proteomes" id="UP000230423">
    <property type="component" value="Unassembled WGS sequence"/>
</dbReference>